<dbReference type="Proteomes" id="UP000235672">
    <property type="component" value="Unassembled WGS sequence"/>
</dbReference>
<evidence type="ECO:0000313" key="4">
    <source>
        <dbReference type="Proteomes" id="UP000235672"/>
    </source>
</evidence>
<keyword evidence="2" id="KW-0732">Signal</keyword>
<feature type="transmembrane region" description="Helical" evidence="1">
    <location>
        <begin position="65"/>
        <end position="88"/>
    </location>
</feature>
<evidence type="ECO:0000256" key="1">
    <source>
        <dbReference type="SAM" id="Phobius"/>
    </source>
</evidence>
<accession>A0A2J6QDF7</accession>
<name>A0A2J6QDF7_9HELO</name>
<reference evidence="3 4" key="1">
    <citation type="submission" date="2016-05" db="EMBL/GenBank/DDBJ databases">
        <title>A degradative enzymes factory behind the ericoid mycorrhizal symbiosis.</title>
        <authorList>
            <consortium name="DOE Joint Genome Institute"/>
            <person name="Martino E."/>
            <person name="Morin E."/>
            <person name="Grelet G."/>
            <person name="Kuo A."/>
            <person name="Kohler A."/>
            <person name="Daghino S."/>
            <person name="Barry K."/>
            <person name="Choi C."/>
            <person name="Cichocki N."/>
            <person name="Clum A."/>
            <person name="Copeland A."/>
            <person name="Hainaut M."/>
            <person name="Haridas S."/>
            <person name="Labutti K."/>
            <person name="Lindquist E."/>
            <person name="Lipzen A."/>
            <person name="Khouja H.-R."/>
            <person name="Murat C."/>
            <person name="Ohm R."/>
            <person name="Olson A."/>
            <person name="Spatafora J."/>
            <person name="Veneault-Fourrey C."/>
            <person name="Henrissat B."/>
            <person name="Grigoriev I."/>
            <person name="Martin F."/>
            <person name="Perotto S."/>
        </authorList>
    </citation>
    <scope>NUCLEOTIDE SEQUENCE [LARGE SCALE GENOMIC DNA]</scope>
    <source>
        <strain evidence="3 4">UAMH 7357</strain>
    </source>
</reference>
<keyword evidence="1" id="KW-0812">Transmembrane</keyword>
<dbReference type="AlphaFoldDB" id="A0A2J6QDF7"/>
<keyword evidence="1" id="KW-0472">Membrane</keyword>
<protein>
    <submittedName>
        <fullName evidence="3">Uncharacterized protein</fullName>
    </submittedName>
</protein>
<organism evidence="3 4">
    <name type="scientific">Hyaloscypha hepaticicola</name>
    <dbReference type="NCBI Taxonomy" id="2082293"/>
    <lineage>
        <taxon>Eukaryota</taxon>
        <taxon>Fungi</taxon>
        <taxon>Dikarya</taxon>
        <taxon>Ascomycota</taxon>
        <taxon>Pezizomycotina</taxon>
        <taxon>Leotiomycetes</taxon>
        <taxon>Helotiales</taxon>
        <taxon>Hyaloscyphaceae</taxon>
        <taxon>Hyaloscypha</taxon>
    </lineage>
</organism>
<evidence type="ECO:0000256" key="2">
    <source>
        <dbReference type="SAM" id="SignalP"/>
    </source>
</evidence>
<dbReference type="OrthoDB" id="3564778at2759"/>
<keyword evidence="4" id="KW-1185">Reference proteome</keyword>
<sequence>MLVLLYQALFYIPTGWAATSEFLTTCKALEDTNLPSGPDCTKYISMEIKLNPAGRSRGLLSIDSAVGIGFGLGLLVLVSVGLLAALLAHRRYRGVFHMDIGNSVSIHRISR</sequence>
<proteinExistence type="predicted"/>
<feature type="chain" id="PRO_5014420433" evidence="2">
    <location>
        <begin position="18"/>
        <end position="111"/>
    </location>
</feature>
<evidence type="ECO:0000313" key="3">
    <source>
        <dbReference type="EMBL" id="PMD24300.1"/>
    </source>
</evidence>
<keyword evidence="1" id="KW-1133">Transmembrane helix</keyword>
<dbReference type="EMBL" id="KZ613473">
    <property type="protein sequence ID" value="PMD24300.1"/>
    <property type="molecule type" value="Genomic_DNA"/>
</dbReference>
<gene>
    <name evidence="3" type="ORF">NA56DRAFT_33385</name>
</gene>
<feature type="signal peptide" evidence="2">
    <location>
        <begin position="1"/>
        <end position="17"/>
    </location>
</feature>